<dbReference type="SMART" id="SM00225">
    <property type="entry name" value="BTB"/>
    <property type="match status" value="1"/>
</dbReference>
<comment type="caution">
    <text evidence="3">The sequence shown here is derived from an EMBL/GenBank/DDBJ whole genome shotgun (WGS) entry which is preliminary data.</text>
</comment>
<proteinExistence type="predicted"/>
<dbReference type="GO" id="GO:0005737">
    <property type="term" value="C:cytoplasm"/>
    <property type="evidence" value="ECO:0007669"/>
    <property type="project" value="TreeGrafter"/>
</dbReference>
<dbReference type="InterPro" id="IPR052407">
    <property type="entry name" value="BTB_POZ_domain_cont_9"/>
</dbReference>
<evidence type="ECO:0000259" key="2">
    <source>
        <dbReference type="PROSITE" id="PS51886"/>
    </source>
</evidence>
<feature type="domain" description="TLDc" evidence="2">
    <location>
        <begin position="501"/>
        <end position="688"/>
    </location>
</feature>
<feature type="domain" description="TLDc" evidence="2">
    <location>
        <begin position="304"/>
        <end position="466"/>
    </location>
</feature>
<organism evidence="3 4">
    <name type="scientific">Diversispora epigaea</name>
    <dbReference type="NCBI Taxonomy" id="1348612"/>
    <lineage>
        <taxon>Eukaryota</taxon>
        <taxon>Fungi</taxon>
        <taxon>Fungi incertae sedis</taxon>
        <taxon>Mucoromycota</taxon>
        <taxon>Glomeromycotina</taxon>
        <taxon>Glomeromycetes</taxon>
        <taxon>Diversisporales</taxon>
        <taxon>Diversisporaceae</taxon>
        <taxon>Diversispora</taxon>
    </lineage>
</organism>
<dbReference type="Pfam" id="PF07534">
    <property type="entry name" value="TLD"/>
    <property type="match status" value="2"/>
</dbReference>
<accession>A0A397JH22</accession>
<feature type="domain" description="BTB" evidence="1">
    <location>
        <begin position="23"/>
        <end position="93"/>
    </location>
</feature>
<evidence type="ECO:0000313" key="3">
    <source>
        <dbReference type="EMBL" id="RHZ87609.1"/>
    </source>
</evidence>
<protein>
    <recommendedName>
        <fullName evidence="5">BTB domain-containing protein</fullName>
    </recommendedName>
</protein>
<evidence type="ECO:0008006" key="5">
    <source>
        <dbReference type="Google" id="ProtNLM"/>
    </source>
</evidence>
<dbReference type="Pfam" id="PF07707">
    <property type="entry name" value="BACK"/>
    <property type="match status" value="1"/>
</dbReference>
<dbReference type="InterPro" id="IPR011333">
    <property type="entry name" value="SKP1/BTB/POZ_sf"/>
</dbReference>
<evidence type="ECO:0000313" key="4">
    <source>
        <dbReference type="Proteomes" id="UP000266861"/>
    </source>
</evidence>
<dbReference type="InterPro" id="IPR006571">
    <property type="entry name" value="TLDc_dom"/>
</dbReference>
<dbReference type="PROSITE" id="PS51886">
    <property type="entry name" value="TLDC"/>
    <property type="match status" value="2"/>
</dbReference>
<dbReference type="OrthoDB" id="1022638at2759"/>
<dbReference type="SUPFAM" id="SSF54695">
    <property type="entry name" value="POZ domain"/>
    <property type="match status" value="1"/>
</dbReference>
<dbReference type="PANTHER" id="PTHR46306">
    <property type="entry name" value="BTB/POZ DOMAIN-CONTAINING PROTEIN 9"/>
    <property type="match status" value="1"/>
</dbReference>
<keyword evidence="4" id="KW-1185">Reference proteome</keyword>
<dbReference type="PROSITE" id="PS50097">
    <property type="entry name" value="BTB"/>
    <property type="match status" value="1"/>
</dbReference>
<dbReference type="Proteomes" id="UP000266861">
    <property type="component" value="Unassembled WGS sequence"/>
</dbReference>
<dbReference type="SMART" id="SM00584">
    <property type="entry name" value="TLDc"/>
    <property type="match status" value="1"/>
</dbReference>
<sequence>MTLKFFDKLSQNFIELLDDKDDHNVIIEVENTKKSFTAHSSVLKYRSPYFRMELENIQPNENNIKIITKSSISTQIFDVILKYIYGGIVNLENVETKFIFDLMLVANEFKLEELTNKLETILIDTKASWLKTHFSLVYRSIFDRQNFKKLENYCIDIIVKYPNLIFESSDFTSLQESALVPLLKRDDLQMKEVEIWDYVIKWGIAQNPTLPIDLKEWTKENFITLKNTLQQCLPYIRYFQLSSTEIFDKIKPYKKIIDKQLWEDINQYFWASDRPVKSIILPARSILVTELPPRTNEPKEHFSTIISEDHAAEISAWIDRKTTNYLTTNNPYKFELILRGTRDGLNPQNFWDICHRHASTVVVLKVKGTDEIIGGYNPLAWDNSNIDYNHQQAVTNDSFIFSLRNGNIQNSILSRVKNPNSAILNIGKGQQYLYGPFFGGSGGNDFYMCSYQSNFTLDSSDINQYFWASDRPVKSIILPARSILVTELPPRTNEPKEHFSTIISEDHAAEISAWIDRKTTNYLTTNNPYKFELILRGTRDGLNPQNFWDICHRHASTVVVLKVKGTDEIIGGYNPLAWDNSNIDYNHQQAVTNDSFIFSLRNGNIQNSILSRVKNPNSAILNIGKGQQYLYGPFFGGSGGNDFYMCSYQSNFTLDSSGFCSYQGASYERSISSTTNFSIVDYEVFKVVRKS</sequence>
<gene>
    <name evidence="3" type="ORF">Glove_33g154</name>
</gene>
<reference evidence="3 4" key="1">
    <citation type="submission" date="2018-08" db="EMBL/GenBank/DDBJ databases">
        <title>Genome and evolution of the arbuscular mycorrhizal fungus Diversispora epigaea (formerly Glomus versiforme) and its bacterial endosymbionts.</title>
        <authorList>
            <person name="Sun X."/>
            <person name="Fei Z."/>
            <person name="Harrison M."/>
        </authorList>
    </citation>
    <scope>NUCLEOTIDE SEQUENCE [LARGE SCALE GENOMIC DNA]</scope>
    <source>
        <strain evidence="3 4">IT104</strain>
    </source>
</reference>
<dbReference type="EMBL" id="PQFF01000031">
    <property type="protein sequence ID" value="RHZ87609.1"/>
    <property type="molecule type" value="Genomic_DNA"/>
</dbReference>
<dbReference type="Gene3D" id="1.25.40.420">
    <property type="match status" value="1"/>
</dbReference>
<evidence type="ECO:0000259" key="1">
    <source>
        <dbReference type="PROSITE" id="PS50097"/>
    </source>
</evidence>
<dbReference type="Pfam" id="PF00651">
    <property type="entry name" value="BTB"/>
    <property type="match status" value="1"/>
</dbReference>
<dbReference type="InterPro" id="IPR000210">
    <property type="entry name" value="BTB/POZ_dom"/>
</dbReference>
<dbReference type="AlphaFoldDB" id="A0A397JH22"/>
<dbReference type="InterPro" id="IPR011705">
    <property type="entry name" value="BACK"/>
</dbReference>
<dbReference type="Gene3D" id="3.30.710.10">
    <property type="entry name" value="Potassium Channel Kv1.1, Chain A"/>
    <property type="match status" value="1"/>
</dbReference>
<dbReference type="PANTHER" id="PTHR46306:SF1">
    <property type="entry name" value="BTB_POZ DOMAIN-CONTAINING PROTEIN 9"/>
    <property type="match status" value="1"/>
</dbReference>
<name>A0A397JH22_9GLOM</name>